<evidence type="ECO:0008006" key="13">
    <source>
        <dbReference type="Google" id="ProtNLM"/>
    </source>
</evidence>
<feature type="compositionally biased region" description="Polar residues" evidence="8">
    <location>
        <begin position="538"/>
        <end position="548"/>
    </location>
</feature>
<dbReference type="Gene3D" id="2.60.40.2840">
    <property type="match status" value="1"/>
</dbReference>
<dbReference type="InterPro" id="IPR051002">
    <property type="entry name" value="UBA_autophagy_assoc_protein"/>
</dbReference>
<dbReference type="InterPro" id="IPR041611">
    <property type="entry name" value="SKICH"/>
</dbReference>
<dbReference type="Pfam" id="PF07888">
    <property type="entry name" value="CALCOCO1"/>
    <property type="match status" value="1"/>
</dbReference>
<feature type="coiled-coil region" evidence="7">
    <location>
        <begin position="149"/>
        <end position="327"/>
    </location>
</feature>
<accession>A0A9Q1FHP3</accession>
<sequence>MEKSWKVEFQNVGWSYFPQSRVECHYSLSAQHTWASCDWIGLFKVGWSSLRDYHTFVWALAPANYTEGTNVNCCVHFQASYLPRPGPPEYQFVYVDGKGEVCARSSLFFFCAPKPLDDLVTLEQERDGDGEGEDILLVIPRAELLQGHLEECLRERAELLQAREVEERKKKIEQEMREGAEGEWEKVREKLESQVTALKEKLRQNKEEMESMKGKLQKGRSSLEAVTGEMDSLLAERAQSQQRIRELEDDIKALVQRGLETDSELEKMKERVKKMSIQRRDEEEERKSLQTESEAALGELRCVRERLDASERTVEGLRAELSDMAAQRDHGQAELHQVRLQAAQLTLQLADAGLALREGRASWAQDREAMRNSVEMERERVQKLSREVQRKEEWLQEERMETEKLEVELGKERDYNRVQLGEVRRELQELRASLREVQKEKERNLLEKQDLMECIRQLEQRLEAVADAKWSEAALNASSCPSSPSASSEDENPEALQAPHPASQLVTYSLCSPPEPETLVFLDAVLLSRDLSTGQVVISQPAPVSSPRQPEEDTLMHSSESEGEEQEAGQSGSQSSEEETALLLPGHKRTIFSELADSPLW</sequence>
<name>A0A9Q1FHP3_SYNKA</name>
<reference evidence="11" key="1">
    <citation type="journal article" date="2023" name="Science">
        <title>Genome structures resolve the early diversification of teleost fishes.</title>
        <authorList>
            <person name="Parey E."/>
            <person name="Louis A."/>
            <person name="Montfort J."/>
            <person name="Bouchez O."/>
            <person name="Roques C."/>
            <person name="Iampietro C."/>
            <person name="Lluch J."/>
            <person name="Castinel A."/>
            <person name="Donnadieu C."/>
            <person name="Desvignes T."/>
            <person name="Floi Bucao C."/>
            <person name="Jouanno E."/>
            <person name="Wen M."/>
            <person name="Mejri S."/>
            <person name="Dirks R."/>
            <person name="Jansen H."/>
            <person name="Henkel C."/>
            <person name="Chen W.J."/>
            <person name="Zahm M."/>
            <person name="Cabau C."/>
            <person name="Klopp C."/>
            <person name="Thompson A.W."/>
            <person name="Robinson-Rechavi M."/>
            <person name="Braasch I."/>
            <person name="Lecointre G."/>
            <person name="Bobe J."/>
            <person name="Postlethwait J.H."/>
            <person name="Berthelot C."/>
            <person name="Roest Crollius H."/>
            <person name="Guiguen Y."/>
        </authorList>
    </citation>
    <scope>NUCLEOTIDE SEQUENCE</scope>
    <source>
        <strain evidence="11">WJC10195</strain>
    </source>
</reference>
<evidence type="ECO:0000313" key="11">
    <source>
        <dbReference type="EMBL" id="KAJ8359134.1"/>
    </source>
</evidence>
<dbReference type="EMBL" id="JAINUF010000005">
    <property type="protein sequence ID" value="KAJ8359134.1"/>
    <property type="molecule type" value="Genomic_DNA"/>
</dbReference>
<dbReference type="AlphaFoldDB" id="A0A9Q1FHP3"/>
<evidence type="ECO:0000259" key="9">
    <source>
        <dbReference type="Pfam" id="PF07888"/>
    </source>
</evidence>
<feature type="domain" description="SKICH" evidence="10">
    <location>
        <begin position="7"/>
        <end position="108"/>
    </location>
</feature>
<comment type="subcellular location">
    <subcellularLocation>
        <location evidence="2">Cytoplasm</location>
    </subcellularLocation>
    <subcellularLocation>
        <location evidence="1">Nucleus</location>
    </subcellularLocation>
</comment>
<proteinExistence type="inferred from homology"/>
<dbReference type="InterPro" id="IPR012852">
    <property type="entry name" value="CALCOCO1-like"/>
</dbReference>
<protein>
    <recommendedName>
        <fullName evidence="13">Calcium-binding and coiled-coil domain-containing protein 1</fullName>
    </recommendedName>
</protein>
<evidence type="ECO:0000313" key="12">
    <source>
        <dbReference type="Proteomes" id="UP001152622"/>
    </source>
</evidence>
<evidence type="ECO:0000256" key="5">
    <source>
        <dbReference type="ARBA" id="ARBA00023242"/>
    </source>
</evidence>
<dbReference type="GO" id="GO:0005634">
    <property type="term" value="C:nucleus"/>
    <property type="evidence" value="ECO:0007669"/>
    <property type="project" value="UniProtKB-SubCell"/>
</dbReference>
<dbReference type="Gene3D" id="1.10.287.1490">
    <property type="match status" value="1"/>
</dbReference>
<evidence type="ECO:0000256" key="7">
    <source>
        <dbReference type="SAM" id="Coils"/>
    </source>
</evidence>
<comment type="similarity">
    <text evidence="6">Belongs to the CALCOCO family.</text>
</comment>
<dbReference type="GO" id="GO:0005737">
    <property type="term" value="C:cytoplasm"/>
    <property type="evidence" value="ECO:0007669"/>
    <property type="project" value="UniProtKB-SubCell"/>
</dbReference>
<dbReference type="PANTHER" id="PTHR31915">
    <property type="entry name" value="SKICH DOMAIN-CONTAINING PROTEIN"/>
    <property type="match status" value="1"/>
</dbReference>
<dbReference type="PANTHER" id="PTHR31915:SF5">
    <property type="entry name" value="CALCIUM-BINDING AND COILED-COIL DOMAIN-CONTAINING PROTEIN 1"/>
    <property type="match status" value="1"/>
</dbReference>
<feature type="domain" description="Calcium binding and coiled-coil" evidence="9">
    <location>
        <begin position="291"/>
        <end position="551"/>
    </location>
</feature>
<evidence type="ECO:0000256" key="8">
    <source>
        <dbReference type="SAM" id="MobiDB-lite"/>
    </source>
</evidence>
<dbReference type="OrthoDB" id="10015001at2759"/>
<keyword evidence="12" id="KW-1185">Reference proteome</keyword>
<evidence type="ECO:0000256" key="1">
    <source>
        <dbReference type="ARBA" id="ARBA00004123"/>
    </source>
</evidence>
<keyword evidence="5" id="KW-0539">Nucleus</keyword>
<feature type="coiled-coil region" evidence="7">
    <location>
        <begin position="367"/>
        <end position="468"/>
    </location>
</feature>
<keyword evidence="3" id="KW-0963">Cytoplasm</keyword>
<feature type="region of interest" description="Disordered" evidence="8">
    <location>
        <begin position="538"/>
        <end position="588"/>
    </location>
</feature>
<dbReference type="GO" id="GO:0003713">
    <property type="term" value="F:transcription coactivator activity"/>
    <property type="evidence" value="ECO:0007669"/>
    <property type="project" value="TreeGrafter"/>
</dbReference>
<evidence type="ECO:0000256" key="3">
    <source>
        <dbReference type="ARBA" id="ARBA00022490"/>
    </source>
</evidence>
<evidence type="ECO:0000256" key="4">
    <source>
        <dbReference type="ARBA" id="ARBA00023054"/>
    </source>
</evidence>
<keyword evidence="4 7" id="KW-0175">Coiled coil</keyword>
<evidence type="ECO:0000256" key="6">
    <source>
        <dbReference type="ARBA" id="ARBA00037963"/>
    </source>
</evidence>
<organism evidence="11 12">
    <name type="scientific">Synaphobranchus kaupii</name>
    <name type="common">Kaup's arrowtooth eel</name>
    <dbReference type="NCBI Taxonomy" id="118154"/>
    <lineage>
        <taxon>Eukaryota</taxon>
        <taxon>Metazoa</taxon>
        <taxon>Chordata</taxon>
        <taxon>Craniata</taxon>
        <taxon>Vertebrata</taxon>
        <taxon>Euteleostomi</taxon>
        <taxon>Actinopterygii</taxon>
        <taxon>Neopterygii</taxon>
        <taxon>Teleostei</taxon>
        <taxon>Anguilliformes</taxon>
        <taxon>Synaphobranchidae</taxon>
        <taxon>Synaphobranchus</taxon>
    </lineage>
</organism>
<comment type="caution">
    <text evidence="11">The sequence shown here is derived from an EMBL/GenBank/DDBJ whole genome shotgun (WGS) entry which is preliminary data.</text>
</comment>
<gene>
    <name evidence="11" type="ORF">SKAU_G00156590</name>
</gene>
<feature type="region of interest" description="Disordered" evidence="8">
    <location>
        <begin position="476"/>
        <end position="496"/>
    </location>
</feature>
<dbReference type="GO" id="GO:0045944">
    <property type="term" value="P:positive regulation of transcription by RNA polymerase II"/>
    <property type="evidence" value="ECO:0007669"/>
    <property type="project" value="TreeGrafter"/>
</dbReference>
<evidence type="ECO:0000259" key="10">
    <source>
        <dbReference type="Pfam" id="PF17751"/>
    </source>
</evidence>
<dbReference type="Pfam" id="PF17751">
    <property type="entry name" value="SKICH"/>
    <property type="match status" value="1"/>
</dbReference>
<feature type="compositionally biased region" description="Low complexity" evidence="8">
    <location>
        <begin position="477"/>
        <end position="487"/>
    </location>
</feature>
<dbReference type="Proteomes" id="UP001152622">
    <property type="component" value="Chromosome 5"/>
</dbReference>
<evidence type="ECO:0000256" key="2">
    <source>
        <dbReference type="ARBA" id="ARBA00004496"/>
    </source>
</evidence>